<name>A0A840YNW2_9SPHN</name>
<sequence length="86" mass="9662">MRSAQLGLRLRERFGFKRAAIAVALKLAVIMHSMLSTDEPLRGTQAPACYPARQRRNARETYCRQLGGLLLRHSLPPLAKRFLSAS</sequence>
<organism evidence="1 2">
    <name type="scientific">Sphingomonas xinjiangensis</name>
    <dbReference type="NCBI Taxonomy" id="643568"/>
    <lineage>
        <taxon>Bacteria</taxon>
        <taxon>Pseudomonadati</taxon>
        <taxon>Pseudomonadota</taxon>
        <taxon>Alphaproteobacteria</taxon>
        <taxon>Sphingomonadales</taxon>
        <taxon>Sphingomonadaceae</taxon>
        <taxon>Sphingomonas</taxon>
    </lineage>
</organism>
<gene>
    <name evidence="1" type="ORF">FHT02_003352</name>
</gene>
<accession>A0A840YNW2</accession>
<reference evidence="1 2" key="1">
    <citation type="submission" date="2020-08" db="EMBL/GenBank/DDBJ databases">
        <title>Genomic Encyclopedia of Type Strains, Phase IV (KMG-IV): sequencing the most valuable type-strain genomes for metagenomic binning, comparative biology and taxonomic classification.</title>
        <authorList>
            <person name="Goeker M."/>
        </authorList>
    </citation>
    <scope>NUCLEOTIDE SEQUENCE [LARGE SCALE GENOMIC DNA]</scope>
    <source>
        <strain evidence="1 2">DSM 26736</strain>
    </source>
</reference>
<evidence type="ECO:0000313" key="1">
    <source>
        <dbReference type="EMBL" id="MBB5712096.1"/>
    </source>
</evidence>
<dbReference type="AlphaFoldDB" id="A0A840YNW2"/>
<keyword evidence="2" id="KW-1185">Reference proteome</keyword>
<evidence type="ECO:0000313" key="2">
    <source>
        <dbReference type="Proteomes" id="UP000527143"/>
    </source>
</evidence>
<protein>
    <recommendedName>
        <fullName evidence="3">Transposase</fullName>
    </recommendedName>
</protein>
<dbReference type="EMBL" id="JACIJF010000012">
    <property type="protein sequence ID" value="MBB5712096.1"/>
    <property type="molecule type" value="Genomic_DNA"/>
</dbReference>
<proteinExistence type="predicted"/>
<dbReference type="Proteomes" id="UP000527143">
    <property type="component" value="Unassembled WGS sequence"/>
</dbReference>
<evidence type="ECO:0008006" key="3">
    <source>
        <dbReference type="Google" id="ProtNLM"/>
    </source>
</evidence>
<comment type="caution">
    <text evidence="1">The sequence shown here is derived from an EMBL/GenBank/DDBJ whole genome shotgun (WGS) entry which is preliminary data.</text>
</comment>